<evidence type="ECO:0000256" key="1">
    <source>
        <dbReference type="ARBA" id="ARBA00004651"/>
    </source>
</evidence>
<feature type="transmembrane region" description="Helical" evidence="6">
    <location>
        <begin position="100"/>
        <end position="120"/>
    </location>
</feature>
<reference evidence="9" key="1">
    <citation type="journal article" date="2019" name="Int. J. Syst. Evol. Microbiol.">
        <title>The Global Catalogue of Microorganisms (GCM) 10K type strain sequencing project: providing services to taxonomists for standard genome sequencing and annotation.</title>
        <authorList>
            <consortium name="The Broad Institute Genomics Platform"/>
            <consortium name="The Broad Institute Genome Sequencing Center for Infectious Disease"/>
            <person name="Wu L."/>
            <person name="Ma J."/>
        </authorList>
    </citation>
    <scope>NUCLEOTIDE SEQUENCE [LARGE SCALE GENOMIC DNA]</scope>
    <source>
        <strain evidence="9">CGMCC 1.15480</strain>
    </source>
</reference>
<feature type="transmembrane region" description="Helical" evidence="6">
    <location>
        <begin position="189"/>
        <end position="207"/>
    </location>
</feature>
<feature type="transmembrane region" description="Helical" evidence="6">
    <location>
        <begin position="356"/>
        <end position="379"/>
    </location>
</feature>
<comment type="caution">
    <text evidence="8">The sequence shown here is derived from an EMBL/GenBank/DDBJ whole genome shotgun (WGS) entry which is preliminary data.</text>
</comment>
<feature type="transmembrane region" description="Helical" evidence="6">
    <location>
        <begin position="257"/>
        <end position="277"/>
    </location>
</feature>
<feature type="transmembrane region" description="Helical" evidence="6">
    <location>
        <begin position="126"/>
        <end position="148"/>
    </location>
</feature>
<feature type="transmembrane region" description="Helical" evidence="6">
    <location>
        <begin position="160"/>
        <end position="183"/>
    </location>
</feature>
<feature type="transmembrane region" description="Helical" evidence="6">
    <location>
        <begin position="297"/>
        <end position="318"/>
    </location>
</feature>
<feature type="transmembrane region" description="Helical" evidence="6">
    <location>
        <begin position="420"/>
        <end position="445"/>
    </location>
</feature>
<dbReference type="InterPro" id="IPR036259">
    <property type="entry name" value="MFS_trans_sf"/>
</dbReference>
<feature type="transmembrane region" description="Helical" evidence="6">
    <location>
        <begin position="70"/>
        <end position="93"/>
    </location>
</feature>
<organism evidence="8 9">
    <name type="scientific">Tersicoccus solisilvae</name>
    <dbReference type="NCBI Taxonomy" id="1882339"/>
    <lineage>
        <taxon>Bacteria</taxon>
        <taxon>Bacillati</taxon>
        <taxon>Actinomycetota</taxon>
        <taxon>Actinomycetes</taxon>
        <taxon>Micrococcales</taxon>
        <taxon>Micrococcaceae</taxon>
        <taxon>Tersicoccus</taxon>
    </lineage>
</organism>
<evidence type="ECO:0000313" key="8">
    <source>
        <dbReference type="EMBL" id="GGC82458.1"/>
    </source>
</evidence>
<dbReference type="InterPro" id="IPR050382">
    <property type="entry name" value="MFS_Na/Anion_cotransporter"/>
</dbReference>
<feature type="transmembrane region" description="Helical" evidence="6">
    <location>
        <begin position="330"/>
        <end position="350"/>
    </location>
</feature>
<evidence type="ECO:0000256" key="6">
    <source>
        <dbReference type="SAM" id="Phobius"/>
    </source>
</evidence>
<protein>
    <submittedName>
        <fullName evidence="8">MFS transporter</fullName>
    </submittedName>
</protein>
<dbReference type="PANTHER" id="PTHR11662">
    <property type="entry name" value="SOLUTE CARRIER FAMILY 17"/>
    <property type="match status" value="1"/>
</dbReference>
<evidence type="ECO:0000259" key="7">
    <source>
        <dbReference type="PROSITE" id="PS50850"/>
    </source>
</evidence>
<dbReference type="InterPro" id="IPR020846">
    <property type="entry name" value="MFS_dom"/>
</dbReference>
<evidence type="ECO:0000313" key="9">
    <source>
        <dbReference type="Proteomes" id="UP000597761"/>
    </source>
</evidence>
<dbReference type="Pfam" id="PF07690">
    <property type="entry name" value="MFS_1"/>
    <property type="match status" value="1"/>
</dbReference>
<dbReference type="PANTHER" id="PTHR11662:SF450">
    <property type="entry name" value="BLR1003 PROTEIN"/>
    <property type="match status" value="1"/>
</dbReference>
<gene>
    <name evidence="8" type="ORF">GCM10011512_06480</name>
</gene>
<feature type="domain" description="Major facilitator superfamily (MFS) profile" evidence="7">
    <location>
        <begin position="35"/>
        <end position="449"/>
    </location>
</feature>
<accession>A0ABQ1NXG3</accession>
<feature type="transmembrane region" description="Helical" evidence="6">
    <location>
        <begin position="391"/>
        <end position="414"/>
    </location>
</feature>
<comment type="subcellular location">
    <subcellularLocation>
        <location evidence="1">Cell membrane</location>
        <topology evidence="1">Multi-pass membrane protein</topology>
    </subcellularLocation>
</comment>
<dbReference type="InterPro" id="IPR011701">
    <property type="entry name" value="MFS"/>
</dbReference>
<dbReference type="Proteomes" id="UP000597761">
    <property type="component" value="Unassembled WGS sequence"/>
</dbReference>
<keyword evidence="3 6" id="KW-1133">Transmembrane helix</keyword>
<name>A0ABQ1NXG3_9MICC</name>
<evidence type="ECO:0000256" key="2">
    <source>
        <dbReference type="ARBA" id="ARBA00022692"/>
    </source>
</evidence>
<keyword evidence="4 6" id="KW-0472">Membrane</keyword>
<dbReference type="SUPFAM" id="SSF103473">
    <property type="entry name" value="MFS general substrate transporter"/>
    <property type="match status" value="1"/>
</dbReference>
<evidence type="ECO:0000256" key="3">
    <source>
        <dbReference type="ARBA" id="ARBA00022989"/>
    </source>
</evidence>
<keyword evidence="9" id="KW-1185">Reference proteome</keyword>
<feature type="region of interest" description="Disordered" evidence="5">
    <location>
        <begin position="1"/>
        <end position="22"/>
    </location>
</feature>
<dbReference type="RefSeq" id="WP_188666243.1">
    <property type="nucleotide sequence ID" value="NZ_BMJI01000002.1"/>
</dbReference>
<dbReference type="Gene3D" id="1.20.1250.20">
    <property type="entry name" value="MFS general substrate transporter like domains"/>
    <property type="match status" value="2"/>
</dbReference>
<dbReference type="PROSITE" id="PS50850">
    <property type="entry name" value="MFS"/>
    <property type="match status" value="1"/>
</dbReference>
<dbReference type="EMBL" id="BMJI01000002">
    <property type="protein sequence ID" value="GGC82458.1"/>
    <property type="molecule type" value="Genomic_DNA"/>
</dbReference>
<feature type="transmembrane region" description="Helical" evidence="6">
    <location>
        <begin position="31"/>
        <end position="58"/>
    </location>
</feature>
<proteinExistence type="predicted"/>
<sequence>MTQLAEPTPDRAPKAPSTGPASWSYARRRRYGWIVTVSLLFLMMLSWADKAVLGLAAVPIMKDLHITPEAFGVVSSAMFFTFGVAQLIAAPLANKVQSRWILLVICILWSIAQAPVLVFASLPALWVSRLMLGAGEGPLAPVMMHGVYKWFPAKKGATPAALASSGVTLGIVAFAPVLAWVIGAYGWRAAFAVLAVVGLLFAVYWAVIGKEGPYTSRAAELELDGPGEAALAAHGIEGPAVVEQRVPYLRTILTPSWIFAVLTSFFGYWTFTLAMSWGPAYFQTVLGLTGQQAGSLIALPAAWGAVATVGLSALTQRLHLRGVPTRKSRAWVLGGGALFGGAALFAASMVPNPTVAVGLMVFGFGTAPALFALSYLVVAELTSVAQRGANLSIANAVFTTGGVFAPAVSGFLIGGAAGPAAGYTASFALAGGLMLVCGILCLLFVNQQRDRRRIGLDVDPAAVAPGAEPNADPRRGAEVPA</sequence>
<evidence type="ECO:0000256" key="4">
    <source>
        <dbReference type="ARBA" id="ARBA00023136"/>
    </source>
</evidence>
<keyword evidence="2 6" id="KW-0812">Transmembrane</keyword>
<evidence type="ECO:0000256" key="5">
    <source>
        <dbReference type="SAM" id="MobiDB-lite"/>
    </source>
</evidence>